<gene>
    <name evidence="2" type="ORF">EDEG_00402</name>
</gene>
<keyword evidence="1" id="KW-0472">Membrane</keyword>
<reference evidence="2 3" key="1">
    <citation type="submission" date="2011-08" db="EMBL/GenBank/DDBJ databases">
        <authorList>
            <person name="Liu Z.J."/>
            <person name="Shi F.L."/>
            <person name="Lu J.Q."/>
            <person name="Li M."/>
            <person name="Wang Z.L."/>
        </authorList>
    </citation>
    <scope>NUCLEOTIDE SEQUENCE [LARGE SCALE GENOMIC DNA]</scope>
    <source>
        <strain evidence="2 3">USNM 41457</strain>
    </source>
</reference>
<keyword evidence="3" id="KW-1185">Reference proteome</keyword>
<accession>J9DJS3</accession>
<evidence type="ECO:0000313" key="3">
    <source>
        <dbReference type="Proteomes" id="UP000003163"/>
    </source>
</evidence>
<evidence type="ECO:0000256" key="1">
    <source>
        <dbReference type="SAM" id="Phobius"/>
    </source>
</evidence>
<feature type="transmembrane region" description="Helical" evidence="1">
    <location>
        <begin position="7"/>
        <end position="33"/>
    </location>
</feature>
<comment type="caution">
    <text evidence="2">The sequence shown here is derived from an EMBL/GenBank/DDBJ whole genome shotgun (WGS) entry which is preliminary data.</text>
</comment>
<keyword evidence="1" id="KW-1133">Transmembrane helix</keyword>
<proteinExistence type="predicted"/>
<dbReference type="VEuPathDB" id="MicrosporidiaDB:EDEG_00402"/>
<keyword evidence="1" id="KW-0812">Transmembrane</keyword>
<evidence type="ECO:0000313" key="2">
    <source>
        <dbReference type="EMBL" id="EJW01587.1"/>
    </source>
</evidence>
<organism evidence="2 3">
    <name type="scientific">Edhazardia aedis (strain USNM 41457)</name>
    <name type="common">Microsporidian parasite</name>
    <dbReference type="NCBI Taxonomy" id="1003232"/>
    <lineage>
        <taxon>Eukaryota</taxon>
        <taxon>Fungi</taxon>
        <taxon>Fungi incertae sedis</taxon>
        <taxon>Microsporidia</taxon>
        <taxon>Edhazardia</taxon>
    </lineage>
</organism>
<dbReference type="AlphaFoldDB" id="J9DJS3"/>
<dbReference type="InParanoid" id="J9DJS3"/>
<reference evidence="3" key="2">
    <citation type="submission" date="2015-07" db="EMBL/GenBank/DDBJ databases">
        <title>Contrasting host-pathogen interactions and genome evolution in two generalist and specialist microsporidian pathogens of mosquitoes.</title>
        <authorList>
            <consortium name="The Broad Institute Genomics Platform"/>
            <consortium name="The Broad Institute Genome Sequencing Center for Infectious Disease"/>
            <person name="Cuomo C.A."/>
            <person name="Sanscrainte N.D."/>
            <person name="Goldberg J.M."/>
            <person name="Heiman D."/>
            <person name="Young S."/>
            <person name="Zeng Q."/>
            <person name="Becnel J.J."/>
            <person name="Birren B.W."/>
        </authorList>
    </citation>
    <scope>NUCLEOTIDE SEQUENCE [LARGE SCALE GENOMIC DNA]</scope>
    <source>
        <strain evidence="3">USNM 41457</strain>
    </source>
</reference>
<dbReference type="HOGENOM" id="CLU_2183905_0_0_1"/>
<feature type="transmembrane region" description="Helical" evidence="1">
    <location>
        <begin position="53"/>
        <end position="70"/>
    </location>
</feature>
<dbReference type="Proteomes" id="UP000003163">
    <property type="component" value="Unassembled WGS sequence"/>
</dbReference>
<dbReference type="EMBL" id="AFBI03000004">
    <property type="protein sequence ID" value="EJW01587.1"/>
    <property type="molecule type" value="Genomic_DNA"/>
</dbReference>
<protein>
    <submittedName>
        <fullName evidence="2">Uncharacterized protein</fullName>
    </submittedName>
</protein>
<name>J9DJS3_EDHAE</name>
<sequence length="109" mass="13722">MYVIYYNLIYCHFLSAMIYTMIYNFVCIKFLQFFNNFFDNTYWVDINQKGFKFWYFSSFYFLEMSIYTNFKIYSRRDLRLDGQRYVRKLKIKIYELFKNLSVYSNIVLL</sequence>